<dbReference type="EMBL" id="JABWRJ010000082">
    <property type="protein sequence ID" value="MBC3449396.1"/>
    <property type="molecule type" value="Genomic_DNA"/>
</dbReference>
<protein>
    <submittedName>
        <fullName evidence="2">DUF4123 domain-containing protein</fullName>
    </submittedName>
</protein>
<dbReference type="InterPro" id="IPR025391">
    <property type="entry name" value="DUF4123"/>
</dbReference>
<sequence>MSLHRQLSEAGAPVSADQPLYLLAEACAVPGLPGRLEFHGAHYQYLWHLHLRPGLENHAPLLLQLLPGADLDTWLASRQATFACSVVQSTLPLAELASHLRRFGKVQQGRQRYFLRLGDPASLHLYVASLAQQPQALADLFAHGRIRQLYFHVPQTGLAQGVQPLFEQTAQDCEQDGCLAWLAPSMEVAR</sequence>
<reference evidence="2" key="1">
    <citation type="journal article" date="2020" name="Microorganisms">
        <title>Reliable Identification of Environmental Pseudomonas Isolates Using the rpoD Gene.</title>
        <authorList>
            <consortium name="The Broad Institute Genome Sequencing Platform"/>
            <person name="Girard L."/>
            <person name="Lood C."/>
            <person name="Rokni-Zadeh H."/>
            <person name="van Noort V."/>
            <person name="Lavigne R."/>
            <person name="De Mot R."/>
        </authorList>
    </citation>
    <scope>NUCLEOTIDE SEQUENCE</scope>
    <source>
        <strain evidence="2">BW13M1</strain>
    </source>
</reference>
<proteinExistence type="predicted"/>
<reference evidence="2" key="2">
    <citation type="submission" date="2020-07" db="EMBL/GenBank/DDBJ databases">
        <authorList>
            <person name="Lood C."/>
            <person name="Girard L."/>
        </authorList>
    </citation>
    <scope>NUCLEOTIDE SEQUENCE</scope>
    <source>
        <strain evidence="2">BW13M1</strain>
    </source>
</reference>
<evidence type="ECO:0000313" key="2">
    <source>
        <dbReference type="EMBL" id="MBC3449396.1"/>
    </source>
</evidence>
<name>A0A923GDS0_9PSED</name>
<comment type="caution">
    <text evidence="2">The sequence shown here is derived from an EMBL/GenBank/DDBJ whole genome shotgun (WGS) entry which is preliminary data.</text>
</comment>
<dbReference type="Pfam" id="PF13503">
    <property type="entry name" value="DUF4123"/>
    <property type="match status" value="1"/>
</dbReference>
<accession>A0A923GDS0</accession>
<gene>
    <name evidence="2" type="ORF">HU751_26865</name>
</gene>
<organism evidence="2">
    <name type="scientific">Pseudomonas peradeniyensis</name>
    <dbReference type="NCBI Taxonomy" id="2745488"/>
    <lineage>
        <taxon>Bacteria</taxon>
        <taxon>Pseudomonadati</taxon>
        <taxon>Pseudomonadota</taxon>
        <taxon>Gammaproteobacteria</taxon>
        <taxon>Pseudomonadales</taxon>
        <taxon>Pseudomonadaceae</taxon>
        <taxon>Pseudomonas</taxon>
    </lineage>
</organism>
<evidence type="ECO:0000259" key="1">
    <source>
        <dbReference type="Pfam" id="PF13503"/>
    </source>
</evidence>
<dbReference type="RefSeq" id="WP_186735966.1">
    <property type="nucleotide sequence ID" value="NZ_JABWRJ020000001.1"/>
</dbReference>
<feature type="domain" description="DUF4123" evidence="1">
    <location>
        <begin position="20"/>
        <end position="133"/>
    </location>
</feature>
<dbReference type="AlphaFoldDB" id="A0A923GDS0"/>